<dbReference type="AlphaFoldDB" id="A0AA42CIN3"/>
<dbReference type="SMART" id="SM00866">
    <property type="entry name" value="UTRA"/>
    <property type="match status" value="1"/>
</dbReference>
<reference evidence="5" key="2">
    <citation type="submission" date="2022-10" db="EMBL/GenBank/DDBJ databases">
        <authorList>
            <person name="Trinh H.N."/>
        </authorList>
    </citation>
    <scope>NUCLEOTIDE SEQUENCE</scope>
    <source>
        <strain evidence="5">RN2-1</strain>
    </source>
</reference>
<dbReference type="InterPro" id="IPR000524">
    <property type="entry name" value="Tscrpt_reg_HTH_GntR"/>
</dbReference>
<gene>
    <name evidence="5" type="ORF">OL599_15885</name>
</gene>
<dbReference type="Gene3D" id="1.10.10.10">
    <property type="entry name" value="Winged helix-like DNA-binding domain superfamily/Winged helix DNA-binding domain"/>
    <property type="match status" value="1"/>
</dbReference>
<keyword evidence="3" id="KW-0804">Transcription</keyword>
<dbReference type="InterPro" id="IPR036390">
    <property type="entry name" value="WH_DNA-bd_sf"/>
</dbReference>
<dbReference type="GO" id="GO:0003677">
    <property type="term" value="F:DNA binding"/>
    <property type="evidence" value="ECO:0007669"/>
    <property type="project" value="UniProtKB-KW"/>
</dbReference>
<evidence type="ECO:0000256" key="3">
    <source>
        <dbReference type="ARBA" id="ARBA00023163"/>
    </source>
</evidence>
<protein>
    <submittedName>
        <fullName evidence="5">GntR family transcriptional regulator</fullName>
    </submittedName>
</protein>
<evidence type="ECO:0000313" key="6">
    <source>
        <dbReference type="Proteomes" id="UP001165679"/>
    </source>
</evidence>
<dbReference type="SUPFAM" id="SSF64288">
    <property type="entry name" value="Chorismate lyase-like"/>
    <property type="match status" value="1"/>
</dbReference>
<dbReference type="EMBL" id="JAPDNT010000015">
    <property type="protein sequence ID" value="MCW3476060.1"/>
    <property type="molecule type" value="Genomic_DNA"/>
</dbReference>
<dbReference type="PROSITE" id="PS50949">
    <property type="entry name" value="HTH_GNTR"/>
    <property type="match status" value="1"/>
</dbReference>
<dbReference type="Proteomes" id="UP001165679">
    <property type="component" value="Unassembled WGS sequence"/>
</dbReference>
<feature type="domain" description="HTH gntR-type" evidence="4">
    <location>
        <begin position="18"/>
        <end position="86"/>
    </location>
</feature>
<name>A0AA42CIN3_9PROT</name>
<dbReference type="GO" id="GO:0003700">
    <property type="term" value="F:DNA-binding transcription factor activity"/>
    <property type="evidence" value="ECO:0007669"/>
    <property type="project" value="InterPro"/>
</dbReference>
<accession>A0AA42CIN3</accession>
<organism evidence="5 6">
    <name type="scientific">Limobrevibacterium gyesilva</name>
    <dbReference type="NCBI Taxonomy" id="2991712"/>
    <lineage>
        <taxon>Bacteria</taxon>
        <taxon>Pseudomonadati</taxon>
        <taxon>Pseudomonadota</taxon>
        <taxon>Alphaproteobacteria</taxon>
        <taxon>Acetobacterales</taxon>
        <taxon>Acetobacteraceae</taxon>
        <taxon>Limobrevibacterium</taxon>
    </lineage>
</organism>
<dbReference type="InterPro" id="IPR050679">
    <property type="entry name" value="Bact_HTH_transcr_reg"/>
</dbReference>
<sequence length="253" mass="27913">MSVVNRETASGAFPELPLPLYEHVKRRIAEAILAGTLPPGTVMPGEVALAAEYGVAVGTIRRALADLTADGMLMRRRKTGTIVTGRTPQHSLRFFFHYFRLHGADGSRLRSEPEVLSLSRSPATPQEAAPFGIDAGEDLIHLHRLRRVGGRPVMHARMMLVARRLPDFPQDAAEVPPLIYLHLLERYGIRVSAVRERVTAELATDADCTLLGLERPAALLVIDEEAYDQTGAVVIVSQHRAQTHGYSYVNEIR</sequence>
<dbReference type="PANTHER" id="PTHR44846:SF1">
    <property type="entry name" value="MANNOSYL-D-GLYCERATE TRANSPORT_METABOLISM SYSTEM REPRESSOR MNGR-RELATED"/>
    <property type="match status" value="1"/>
</dbReference>
<reference evidence="5" key="1">
    <citation type="submission" date="2022-09" db="EMBL/GenBank/DDBJ databases">
        <title>Rhodovastum sp. nov. RN2-1 isolated from soil in Seongnam, South Korea.</title>
        <authorList>
            <person name="Le N.T."/>
        </authorList>
    </citation>
    <scope>NUCLEOTIDE SEQUENCE</scope>
    <source>
        <strain evidence="5">RN2-1</strain>
    </source>
</reference>
<dbReference type="PANTHER" id="PTHR44846">
    <property type="entry name" value="MANNOSYL-D-GLYCERATE TRANSPORT/METABOLISM SYSTEM REPRESSOR MNGR-RELATED"/>
    <property type="match status" value="1"/>
</dbReference>
<evidence type="ECO:0000256" key="2">
    <source>
        <dbReference type="ARBA" id="ARBA00023125"/>
    </source>
</evidence>
<dbReference type="InterPro" id="IPR011663">
    <property type="entry name" value="UTRA"/>
</dbReference>
<dbReference type="CDD" id="cd07377">
    <property type="entry name" value="WHTH_GntR"/>
    <property type="match status" value="1"/>
</dbReference>
<dbReference type="Gene3D" id="3.40.1410.10">
    <property type="entry name" value="Chorismate lyase-like"/>
    <property type="match status" value="1"/>
</dbReference>
<keyword evidence="6" id="KW-1185">Reference proteome</keyword>
<dbReference type="InterPro" id="IPR028978">
    <property type="entry name" value="Chorismate_lyase_/UTRA_dom_sf"/>
</dbReference>
<dbReference type="SUPFAM" id="SSF46785">
    <property type="entry name" value="Winged helix' DNA-binding domain"/>
    <property type="match status" value="1"/>
</dbReference>
<dbReference type="Pfam" id="PF00392">
    <property type="entry name" value="GntR"/>
    <property type="match status" value="1"/>
</dbReference>
<evidence type="ECO:0000256" key="1">
    <source>
        <dbReference type="ARBA" id="ARBA00023015"/>
    </source>
</evidence>
<keyword evidence="2" id="KW-0238">DNA-binding</keyword>
<dbReference type="InterPro" id="IPR036388">
    <property type="entry name" value="WH-like_DNA-bd_sf"/>
</dbReference>
<proteinExistence type="predicted"/>
<dbReference type="RefSeq" id="WP_264714803.1">
    <property type="nucleotide sequence ID" value="NZ_JAPDNT010000015.1"/>
</dbReference>
<dbReference type="Pfam" id="PF07702">
    <property type="entry name" value="UTRA"/>
    <property type="match status" value="1"/>
</dbReference>
<dbReference type="GO" id="GO:0045892">
    <property type="term" value="P:negative regulation of DNA-templated transcription"/>
    <property type="evidence" value="ECO:0007669"/>
    <property type="project" value="TreeGrafter"/>
</dbReference>
<evidence type="ECO:0000259" key="4">
    <source>
        <dbReference type="PROSITE" id="PS50949"/>
    </source>
</evidence>
<dbReference type="SMART" id="SM00345">
    <property type="entry name" value="HTH_GNTR"/>
    <property type="match status" value="1"/>
</dbReference>
<evidence type="ECO:0000313" key="5">
    <source>
        <dbReference type="EMBL" id="MCW3476060.1"/>
    </source>
</evidence>
<comment type="caution">
    <text evidence="5">The sequence shown here is derived from an EMBL/GenBank/DDBJ whole genome shotgun (WGS) entry which is preliminary data.</text>
</comment>
<keyword evidence="1" id="KW-0805">Transcription regulation</keyword>